<evidence type="ECO:0000256" key="2">
    <source>
        <dbReference type="ARBA" id="ARBA00022630"/>
    </source>
</evidence>
<evidence type="ECO:0000313" key="6">
    <source>
        <dbReference type="Proteomes" id="UP000799291"/>
    </source>
</evidence>
<evidence type="ECO:0000313" key="5">
    <source>
        <dbReference type="EMBL" id="KAF2676349.1"/>
    </source>
</evidence>
<dbReference type="InterPro" id="IPR020946">
    <property type="entry name" value="Flavin_mOase-like"/>
</dbReference>
<dbReference type="Pfam" id="PF00743">
    <property type="entry name" value="FMO-like"/>
    <property type="match status" value="1"/>
</dbReference>
<reference evidence="5" key="1">
    <citation type="journal article" date="2020" name="Stud. Mycol.">
        <title>101 Dothideomycetes genomes: a test case for predicting lifestyles and emergence of pathogens.</title>
        <authorList>
            <person name="Haridas S."/>
            <person name="Albert R."/>
            <person name="Binder M."/>
            <person name="Bloem J."/>
            <person name="Labutti K."/>
            <person name="Salamov A."/>
            <person name="Andreopoulos B."/>
            <person name="Baker S."/>
            <person name="Barry K."/>
            <person name="Bills G."/>
            <person name="Bluhm B."/>
            <person name="Cannon C."/>
            <person name="Castanera R."/>
            <person name="Culley D."/>
            <person name="Daum C."/>
            <person name="Ezra D."/>
            <person name="Gonzalez J."/>
            <person name="Henrissat B."/>
            <person name="Kuo A."/>
            <person name="Liang C."/>
            <person name="Lipzen A."/>
            <person name="Lutzoni F."/>
            <person name="Magnuson J."/>
            <person name="Mondo S."/>
            <person name="Nolan M."/>
            <person name="Ohm R."/>
            <person name="Pangilinan J."/>
            <person name="Park H.-J."/>
            <person name="Ramirez L."/>
            <person name="Alfaro M."/>
            <person name="Sun H."/>
            <person name="Tritt A."/>
            <person name="Yoshinaga Y."/>
            <person name="Zwiers L.-H."/>
            <person name="Turgeon B."/>
            <person name="Goodwin S."/>
            <person name="Spatafora J."/>
            <person name="Crous P."/>
            <person name="Grigoriev I."/>
        </authorList>
    </citation>
    <scope>NUCLEOTIDE SEQUENCE</scope>
    <source>
        <strain evidence="5">CBS 122367</strain>
    </source>
</reference>
<dbReference type="PANTHER" id="PTHR42877:SF12">
    <property type="entry name" value="MONOOXYGENASE"/>
    <property type="match status" value="1"/>
</dbReference>
<sequence>MAVNPKESEAIFAERFVKIICIGAGASGLLLAYKLSTHFDNYSLTIYEKNEEISGTWHENRYPGCACDVPAHNYTYSFEPKHNWSSVYAGSAEIKQYFKSFCAKYGLAQYIRLSHHVDRAVWDDQKGEWEVEVLDTLNGRTIRDNAHIVIYACGYLNVPGWPDVPGMSEYKGGLLHSAAWDESVKLEGKKVALIGSGSSAVQILPAIQPQAREIVTFIRSPIWILRTISDDPKPYTEVEKREFLADPDKLMRLRKYNEGVMNSIYSLYIADSVLQSLTRPELERQMRETLQDKNLEDALIPNWAVGCRRLAPDTGYLKGLKKPNVRVVKGGVTSFDSTGCTDDKGQHHEVDVIICATGFDTSFIPRFPIIGRDNRNLQDVWANTPSSYLGVGVADFPNFMMFLGPYSPVANGPTLASIEAQADYVLRAIDRYRTEPIHSFHPTPAAESDFTAHVATFMKKSVYTDKCRSGHKGHTVAGRVPTLWPGSTLHYLQAMQEFRGQDWDVRYTGNRFSYLGNGISHAEFDPTSDLAYYLKEEDDMAPLTRRERMKVQFRSGSQPERMLHFTYRPDVINLPQRKRLADELVKQSGRIGVPGFQKFRSLILWPANRMGNVMKRVWKWFRWGSEA</sequence>
<dbReference type="SUPFAM" id="SSF51905">
    <property type="entry name" value="FAD/NAD(P)-binding domain"/>
    <property type="match status" value="2"/>
</dbReference>
<dbReference type="PANTHER" id="PTHR42877">
    <property type="entry name" value="L-ORNITHINE N(5)-MONOOXYGENASE-RELATED"/>
    <property type="match status" value="1"/>
</dbReference>
<evidence type="ECO:0000256" key="1">
    <source>
        <dbReference type="ARBA" id="ARBA00010139"/>
    </source>
</evidence>
<name>A0A6G1IEM1_9PLEO</name>
<gene>
    <name evidence="5" type="ORF">K458DRAFT_351960</name>
</gene>
<dbReference type="OrthoDB" id="74360at2759"/>
<evidence type="ECO:0000256" key="4">
    <source>
        <dbReference type="ARBA" id="ARBA00023002"/>
    </source>
</evidence>
<dbReference type="GO" id="GO:0050661">
    <property type="term" value="F:NADP binding"/>
    <property type="evidence" value="ECO:0007669"/>
    <property type="project" value="InterPro"/>
</dbReference>
<dbReference type="InterPro" id="IPR036188">
    <property type="entry name" value="FAD/NAD-bd_sf"/>
</dbReference>
<accession>A0A6G1IEM1</accession>
<dbReference type="GO" id="GO:0050660">
    <property type="term" value="F:flavin adenine dinucleotide binding"/>
    <property type="evidence" value="ECO:0007669"/>
    <property type="project" value="InterPro"/>
</dbReference>
<organism evidence="5 6">
    <name type="scientific">Lentithecium fluviatile CBS 122367</name>
    <dbReference type="NCBI Taxonomy" id="1168545"/>
    <lineage>
        <taxon>Eukaryota</taxon>
        <taxon>Fungi</taxon>
        <taxon>Dikarya</taxon>
        <taxon>Ascomycota</taxon>
        <taxon>Pezizomycotina</taxon>
        <taxon>Dothideomycetes</taxon>
        <taxon>Pleosporomycetidae</taxon>
        <taxon>Pleosporales</taxon>
        <taxon>Massarineae</taxon>
        <taxon>Lentitheciaceae</taxon>
        <taxon>Lentithecium</taxon>
    </lineage>
</organism>
<keyword evidence="3" id="KW-0274">FAD</keyword>
<dbReference type="InterPro" id="IPR051209">
    <property type="entry name" value="FAD-bind_Monooxygenase_sf"/>
</dbReference>
<dbReference type="AlphaFoldDB" id="A0A6G1IEM1"/>
<dbReference type="Gene3D" id="3.50.50.60">
    <property type="entry name" value="FAD/NAD(P)-binding domain"/>
    <property type="match status" value="2"/>
</dbReference>
<evidence type="ECO:0000256" key="3">
    <source>
        <dbReference type="ARBA" id="ARBA00022827"/>
    </source>
</evidence>
<keyword evidence="2" id="KW-0285">Flavoprotein</keyword>
<keyword evidence="4" id="KW-0560">Oxidoreductase</keyword>
<keyword evidence="5" id="KW-0503">Monooxygenase</keyword>
<comment type="similarity">
    <text evidence="1">Belongs to the FAD-binding monooxygenase family.</text>
</comment>
<proteinExistence type="inferred from homology"/>
<dbReference type="EMBL" id="MU005636">
    <property type="protein sequence ID" value="KAF2676349.1"/>
    <property type="molecule type" value="Genomic_DNA"/>
</dbReference>
<keyword evidence="6" id="KW-1185">Reference proteome</keyword>
<protein>
    <submittedName>
        <fullName evidence="5">Monooxygenase</fullName>
    </submittedName>
</protein>
<dbReference type="Proteomes" id="UP000799291">
    <property type="component" value="Unassembled WGS sequence"/>
</dbReference>
<dbReference type="GO" id="GO:0004499">
    <property type="term" value="F:N,N-dimethylaniline monooxygenase activity"/>
    <property type="evidence" value="ECO:0007669"/>
    <property type="project" value="InterPro"/>
</dbReference>